<protein>
    <submittedName>
        <fullName evidence="1">Uncharacterized protein</fullName>
    </submittedName>
</protein>
<evidence type="ECO:0000313" key="2">
    <source>
        <dbReference type="Proteomes" id="UP000256709"/>
    </source>
</evidence>
<accession>A0A3E0VUG7</accession>
<proteinExistence type="predicted"/>
<reference evidence="1 2" key="1">
    <citation type="submission" date="2017-04" db="EMBL/GenBank/DDBJ databases">
        <title>Comparative genome analysis of Subtercola boreus.</title>
        <authorList>
            <person name="Cho Y.-J."/>
            <person name="Cho A."/>
            <person name="Kim O.-S."/>
            <person name="Lee J.-I."/>
        </authorList>
    </citation>
    <scope>NUCLEOTIDE SEQUENCE [LARGE SCALE GENOMIC DNA]</scope>
    <source>
        <strain evidence="1 2">P27444</strain>
    </source>
</reference>
<evidence type="ECO:0000313" key="1">
    <source>
        <dbReference type="EMBL" id="RFA13704.1"/>
    </source>
</evidence>
<comment type="caution">
    <text evidence="1">The sequence shown here is derived from an EMBL/GenBank/DDBJ whole genome shotgun (WGS) entry which is preliminary data.</text>
</comment>
<dbReference type="EMBL" id="NBXA01000017">
    <property type="protein sequence ID" value="RFA13704.1"/>
    <property type="molecule type" value="Genomic_DNA"/>
</dbReference>
<organism evidence="1 2">
    <name type="scientific">Subtercola boreus</name>
    <dbReference type="NCBI Taxonomy" id="120213"/>
    <lineage>
        <taxon>Bacteria</taxon>
        <taxon>Bacillati</taxon>
        <taxon>Actinomycetota</taxon>
        <taxon>Actinomycetes</taxon>
        <taxon>Micrococcales</taxon>
        <taxon>Microbacteriaceae</taxon>
        <taxon>Subtercola</taxon>
    </lineage>
</organism>
<dbReference type="Proteomes" id="UP000256709">
    <property type="component" value="Unassembled WGS sequence"/>
</dbReference>
<name>A0A3E0VUG7_9MICO</name>
<dbReference type="AlphaFoldDB" id="A0A3E0VUG7"/>
<sequence length="212" mass="23762">MQGNEPMPGNPWPHDMVLSIEEHDDRLLRLLFVREAWGLGLGGVPALAGVVDLGESAPPAGFDREAAEVTWREEWAVSWQRFDEFDRQVRPPDAATRALLDATPDGELSSVFSVPPSTFWNAGFDSEAFSRWRRALIYRSLERQRAPLEESPERRSLPALIAAWEGGLKQIVQLPVTGYFAERISPGCLVVSEETRFDRGLYDRALNEGAAR</sequence>
<gene>
    <name evidence="1" type="ORF">B7R21_07675</name>
</gene>